<keyword evidence="4" id="KW-1133">Transmembrane helix</keyword>
<dbReference type="PANTHER" id="PTHR12687">
    <property type="entry name" value="NUCLEOLAR COMPLEX 2 AND RAD4-RELATED"/>
    <property type="match status" value="1"/>
</dbReference>
<dbReference type="Pfam" id="PF03715">
    <property type="entry name" value="Noc2"/>
    <property type="match status" value="1"/>
</dbReference>
<evidence type="ECO:0000256" key="1">
    <source>
        <dbReference type="ARBA" id="ARBA00004123"/>
    </source>
</evidence>
<dbReference type="InterPro" id="IPR005343">
    <property type="entry name" value="Noc2"/>
</dbReference>
<evidence type="ECO:0000256" key="3">
    <source>
        <dbReference type="ARBA" id="ARBA00023242"/>
    </source>
</evidence>
<dbReference type="Proteomes" id="UP000663864">
    <property type="component" value="Unassembled WGS sequence"/>
</dbReference>
<keyword evidence="4" id="KW-0812">Transmembrane</keyword>
<dbReference type="GO" id="GO:0042393">
    <property type="term" value="F:histone binding"/>
    <property type="evidence" value="ECO:0007669"/>
    <property type="project" value="TreeGrafter"/>
</dbReference>
<evidence type="ECO:0000313" key="7">
    <source>
        <dbReference type="Proteomes" id="UP000663836"/>
    </source>
</evidence>
<gene>
    <name evidence="6" type="ORF">JBS370_LOCUS5983</name>
    <name evidence="5" type="ORF">ZHD862_LOCUS25576</name>
</gene>
<organism evidence="6 7">
    <name type="scientific">Rotaria sordida</name>
    <dbReference type="NCBI Taxonomy" id="392033"/>
    <lineage>
        <taxon>Eukaryota</taxon>
        <taxon>Metazoa</taxon>
        <taxon>Spiralia</taxon>
        <taxon>Gnathifera</taxon>
        <taxon>Rotifera</taxon>
        <taxon>Eurotatoria</taxon>
        <taxon>Bdelloidea</taxon>
        <taxon>Philodinida</taxon>
        <taxon>Philodinidae</taxon>
        <taxon>Rotaria</taxon>
    </lineage>
</organism>
<name>A0A818R478_9BILA</name>
<dbReference type="GO" id="GO:0000122">
    <property type="term" value="P:negative regulation of transcription by RNA polymerase II"/>
    <property type="evidence" value="ECO:0007669"/>
    <property type="project" value="TreeGrafter"/>
</dbReference>
<dbReference type="GO" id="GO:0005730">
    <property type="term" value="C:nucleolus"/>
    <property type="evidence" value="ECO:0007669"/>
    <property type="project" value="TreeGrafter"/>
</dbReference>
<dbReference type="EMBL" id="CAJNOT010001835">
    <property type="protein sequence ID" value="CAF1254662.1"/>
    <property type="molecule type" value="Genomic_DNA"/>
</dbReference>
<proteinExistence type="inferred from homology"/>
<dbReference type="Proteomes" id="UP000663836">
    <property type="component" value="Unassembled WGS sequence"/>
</dbReference>
<reference evidence="6" key="1">
    <citation type="submission" date="2021-02" db="EMBL/GenBank/DDBJ databases">
        <authorList>
            <person name="Nowell W R."/>
        </authorList>
    </citation>
    <scope>NUCLEOTIDE SEQUENCE</scope>
</reference>
<accession>A0A818R478</accession>
<evidence type="ECO:0000256" key="2">
    <source>
        <dbReference type="ARBA" id="ARBA00005907"/>
    </source>
</evidence>
<dbReference type="GO" id="GO:0003714">
    <property type="term" value="F:transcription corepressor activity"/>
    <property type="evidence" value="ECO:0007669"/>
    <property type="project" value="TreeGrafter"/>
</dbReference>
<dbReference type="AlphaFoldDB" id="A0A818R478"/>
<evidence type="ECO:0000313" key="6">
    <source>
        <dbReference type="EMBL" id="CAF3644237.1"/>
    </source>
</evidence>
<dbReference type="GO" id="GO:0005654">
    <property type="term" value="C:nucleoplasm"/>
    <property type="evidence" value="ECO:0007669"/>
    <property type="project" value="TreeGrafter"/>
</dbReference>
<comment type="caution">
    <text evidence="6">The sequence shown here is derived from an EMBL/GenBank/DDBJ whole genome shotgun (WGS) entry which is preliminary data.</text>
</comment>
<comment type="similarity">
    <text evidence="2">Belongs to the NOC2 family.</text>
</comment>
<feature type="transmembrane region" description="Helical" evidence="4">
    <location>
        <begin position="41"/>
        <end position="62"/>
    </location>
</feature>
<dbReference type="EMBL" id="CAJOBD010000320">
    <property type="protein sequence ID" value="CAF3644237.1"/>
    <property type="molecule type" value="Genomic_DNA"/>
</dbReference>
<dbReference type="GO" id="GO:0042273">
    <property type="term" value="P:ribosomal large subunit biogenesis"/>
    <property type="evidence" value="ECO:0007669"/>
    <property type="project" value="TreeGrafter"/>
</dbReference>
<comment type="subcellular location">
    <subcellularLocation>
        <location evidence="1">Nucleus</location>
    </subcellularLocation>
</comment>
<evidence type="ECO:0000313" key="5">
    <source>
        <dbReference type="EMBL" id="CAF1254662.1"/>
    </source>
</evidence>
<protein>
    <submittedName>
        <fullName evidence="6">Uncharacterized protein</fullName>
    </submittedName>
</protein>
<keyword evidence="4" id="KW-0472">Membrane</keyword>
<feature type="transmembrane region" description="Helical" evidence="4">
    <location>
        <begin position="101"/>
        <end position="119"/>
    </location>
</feature>
<evidence type="ECO:0000256" key="4">
    <source>
        <dbReference type="SAM" id="Phobius"/>
    </source>
</evidence>
<feature type="transmembrane region" description="Helical" evidence="4">
    <location>
        <begin position="171"/>
        <end position="192"/>
    </location>
</feature>
<dbReference type="GO" id="GO:0030691">
    <property type="term" value="C:Noc2p-Noc3p complex"/>
    <property type="evidence" value="ECO:0007669"/>
    <property type="project" value="TreeGrafter"/>
</dbReference>
<dbReference type="PANTHER" id="PTHR12687:SF4">
    <property type="entry name" value="NUCLEOLAR COMPLEX PROTEIN 2 HOMOLOG"/>
    <property type="match status" value="1"/>
</dbReference>
<keyword evidence="3" id="KW-0539">Nucleus</keyword>
<dbReference type="GO" id="GO:0030690">
    <property type="term" value="C:Noc1p-Noc2p complex"/>
    <property type="evidence" value="ECO:0007669"/>
    <property type="project" value="TreeGrafter"/>
</dbReference>
<feature type="transmembrane region" description="Helical" evidence="4">
    <location>
        <begin position="74"/>
        <end position="94"/>
    </location>
</feature>
<sequence>MQRSLVELYSLDLTVTYQHGFVFLRHFPIHLRTPIQNKKTCLQIVNFIHALGLWTNVIGILYNDNKEKLIQKVVHLLTELIVGTIRFISTAYYYPLRFHCVRLLIKLTPMFVPLLPFLLEMFDITDFNKRHRTASLKAQYINLDTSLKLTKLQMDDRAFKDGLMDQFYELVMLYLVHYTHHVTFFELVYLLIIKLQENVNLIEERGQKTGLNVEDNKQIDNWLEQSRQQSTSSPLVVHFERYKSLREREAFLRQISTLDRTSLPDLIRPER</sequence>